<dbReference type="PANTHER" id="PTHR10869">
    <property type="entry name" value="PROLYL 4-HYDROXYLASE ALPHA SUBUNIT"/>
    <property type="match status" value="1"/>
</dbReference>
<evidence type="ECO:0000313" key="8">
    <source>
        <dbReference type="EMBL" id="GLQ89177.1"/>
    </source>
</evidence>
<evidence type="ECO:0000256" key="5">
    <source>
        <dbReference type="ARBA" id="ARBA00023002"/>
    </source>
</evidence>
<sequence>MKSHLPIRPELREWILTTTSAGHSVDTVLKMMQDTGYDLRQSRSILATVLNMPISALDAHTQAPPAPKSQGRRTRHPEAPQMVVNGHTVHVGLSMESPALRVLNDFLSAEECNALIEQARPRLQRARTVDSSGKQQIDARRTSEGMFFVTGETPLIQRIEQRIASMLSIPVDHGEGLQVLHYLPGQQYEPHYDWFNPDQPGFAAITAKGGQRIASLVMYLNTPEAGGGTAFPQVGVTVTALCGSAVYFAYDTGDEASLHAGLPVQKGEKWIATKWLRERPFQKAAR</sequence>
<keyword evidence="5" id="KW-0560">Oxidoreductase</keyword>
<organism evidence="8 9">
    <name type="scientific">Dyella flagellata</name>
    <dbReference type="NCBI Taxonomy" id="1867833"/>
    <lineage>
        <taxon>Bacteria</taxon>
        <taxon>Pseudomonadati</taxon>
        <taxon>Pseudomonadota</taxon>
        <taxon>Gammaproteobacteria</taxon>
        <taxon>Lysobacterales</taxon>
        <taxon>Rhodanobacteraceae</taxon>
        <taxon>Dyella</taxon>
    </lineage>
</organism>
<dbReference type="PROSITE" id="PS51471">
    <property type="entry name" value="FE2OG_OXY"/>
    <property type="match status" value="1"/>
</dbReference>
<reference evidence="9" key="1">
    <citation type="journal article" date="2019" name="Int. J. Syst. Evol. Microbiol.">
        <title>The Global Catalogue of Microorganisms (GCM) 10K type strain sequencing project: providing services to taxonomists for standard genome sequencing and annotation.</title>
        <authorList>
            <consortium name="The Broad Institute Genomics Platform"/>
            <consortium name="The Broad Institute Genome Sequencing Center for Infectious Disease"/>
            <person name="Wu L."/>
            <person name="Ma J."/>
        </authorList>
    </citation>
    <scope>NUCLEOTIDE SEQUENCE [LARGE SCALE GENOMIC DNA]</scope>
    <source>
        <strain evidence="9">NBRC 111981</strain>
    </source>
</reference>
<keyword evidence="4" id="KW-0223">Dioxygenase</keyword>
<dbReference type="InterPro" id="IPR005123">
    <property type="entry name" value="Oxoglu/Fe-dep_dioxygenase_dom"/>
</dbReference>
<dbReference type="Proteomes" id="UP001156627">
    <property type="component" value="Unassembled WGS sequence"/>
</dbReference>
<name>A0ABQ5XDX1_9GAMM</name>
<accession>A0ABQ5XDX1</accession>
<dbReference type="InterPro" id="IPR006620">
    <property type="entry name" value="Pro_4_hyd_alph"/>
</dbReference>
<dbReference type="Pfam" id="PF13640">
    <property type="entry name" value="2OG-FeII_Oxy_3"/>
    <property type="match status" value="1"/>
</dbReference>
<evidence type="ECO:0000259" key="7">
    <source>
        <dbReference type="PROSITE" id="PS51471"/>
    </source>
</evidence>
<evidence type="ECO:0000256" key="3">
    <source>
        <dbReference type="ARBA" id="ARBA00022896"/>
    </source>
</evidence>
<evidence type="ECO:0000256" key="6">
    <source>
        <dbReference type="ARBA" id="ARBA00023004"/>
    </source>
</evidence>
<gene>
    <name evidence="8" type="ORF">GCM10007898_27490</name>
</gene>
<evidence type="ECO:0000256" key="1">
    <source>
        <dbReference type="ARBA" id="ARBA00001961"/>
    </source>
</evidence>
<dbReference type="InterPro" id="IPR044862">
    <property type="entry name" value="Pro_4_hyd_alph_FE2OG_OXY"/>
</dbReference>
<keyword evidence="3" id="KW-0847">Vitamin C</keyword>
<evidence type="ECO:0000256" key="2">
    <source>
        <dbReference type="ARBA" id="ARBA00022723"/>
    </source>
</evidence>
<keyword evidence="9" id="KW-1185">Reference proteome</keyword>
<dbReference type="EMBL" id="BSOA01000029">
    <property type="protein sequence ID" value="GLQ89177.1"/>
    <property type="molecule type" value="Genomic_DNA"/>
</dbReference>
<dbReference type="Gene3D" id="2.60.120.620">
    <property type="entry name" value="q2cbj1_9rhob like domain"/>
    <property type="match status" value="1"/>
</dbReference>
<dbReference type="SMART" id="SM00702">
    <property type="entry name" value="P4Hc"/>
    <property type="match status" value="1"/>
</dbReference>
<dbReference type="RefSeq" id="WP_284332612.1">
    <property type="nucleotide sequence ID" value="NZ_BSOA01000029.1"/>
</dbReference>
<feature type="domain" description="Fe2OG dioxygenase" evidence="7">
    <location>
        <begin position="173"/>
        <end position="278"/>
    </location>
</feature>
<proteinExistence type="predicted"/>
<dbReference type="InterPro" id="IPR045054">
    <property type="entry name" value="P4HA-like"/>
</dbReference>
<protein>
    <recommendedName>
        <fullName evidence="7">Fe2OG dioxygenase domain-containing protein</fullName>
    </recommendedName>
</protein>
<keyword evidence="2" id="KW-0479">Metal-binding</keyword>
<dbReference type="PANTHER" id="PTHR10869:SF246">
    <property type="entry name" value="TRANSMEMBRANE PROLYL 4-HYDROXYLASE"/>
    <property type="match status" value="1"/>
</dbReference>
<comment type="cofactor">
    <cofactor evidence="1">
        <name>L-ascorbate</name>
        <dbReference type="ChEBI" id="CHEBI:38290"/>
    </cofactor>
</comment>
<keyword evidence="6" id="KW-0408">Iron</keyword>
<evidence type="ECO:0000313" key="9">
    <source>
        <dbReference type="Proteomes" id="UP001156627"/>
    </source>
</evidence>
<comment type="caution">
    <text evidence="8">The sequence shown here is derived from an EMBL/GenBank/DDBJ whole genome shotgun (WGS) entry which is preliminary data.</text>
</comment>
<evidence type="ECO:0000256" key="4">
    <source>
        <dbReference type="ARBA" id="ARBA00022964"/>
    </source>
</evidence>